<dbReference type="AlphaFoldDB" id="A0AAE3IMS8"/>
<name>A0AAE3IMS8_9BACT</name>
<dbReference type="Proteomes" id="UP001209317">
    <property type="component" value="Unassembled WGS sequence"/>
</dbReference>
<proteinExistence type="predicted"/>
<gene>
    <name evidence="1" type="ORF">OD355_05570</name>
</gene>
<keyword evidence="2" id="KW-1185">Reference proteome</keyword>
<protein>
    <recommendedName>
        <fullName evidence="3">Carboxypeptidase-like regulatory domain-containing protein</fullName>
    </recommendedName>
</protein>
<organism evidence="1 2">
    <name type="scientific">Haoranjiania flava</name>
    <dbReference type="NCBI Taxonomy" id="1856322"/>
    <lineage>
        <taxon>Bacteria</taxon>
        <taxon>Pseudomonadati</taxon>
        <taxon>Bacteroidota</taxon>
        <taxon>Chitinophagia</taxon>
        <taxon>Chitinophagales</taxon>
        <taxon>Chitinophagaceae</taxon>
        <taxon>Haoranjiania</taxon>
    </lineage>
</organism>
<dbReference type="InterPro" id="IPR008969">
    <property type="entry name" value="CarboxyPept-like_regulatory"/>
</dbReference>
<dbReference type="RefSeq" id="WP_263037471.1">
    <property type="nucleotide sequence ID" value="NZ_JAOTPL010000005.1"/>
</dbReference>
<evidence type="ECO:0000313" key="1">
    <source>
        <dbReference type="EMBL" id="MCU7693983.1"/>
    </source>
</evidence>
<evidence type="ECO:0008006" key="3">
    <source>
        <dbReference type="Google" id="ProtNLM"/>
    </source>
</evidence>
<accession>A0AAE3IMS8</accession>
<comment type="caution">
    <text evidence="1">The sequence shown here is derived from an EMBL/GenBank/DDBJ whole genome shotgun (WGS) entry which is preliminary data.</text>
</comment>
<evidence type="ECO:0000313" key="2">
    <source>
        <dbReference type="Proteomes" id="UP001209317"/>
    </source>
</evidence>
<sequence>MKQLFIMPVFVFITCLCNAQSKTVYGFVIDSITREPVSAVKIENLNSKFIARTNRFGQFGINVSVGNKILVAAPGYEQYEFIYTQLLYELDTIRVIVKPVTTTMKDVVVSAYSYTDYQRDSTERRNEFIQRNGQIKKLFDNNNSGVGLGISIDNLFSKREKRKKRAYKQFEYLEQQQYIRFRYNPELVQSFTGLKGAELHNFIQKTQPSYKWLRTHQSREDIFYYINAQMKKHYP</sequence>
<dbReference type="SUPFAM" id="SSF49464">
    <property type="entry name" value="Carboxypeptidase regulatory domain-like"/>
    <property type="match status" value="1"/>
</dbReference>
<dbReference type="EMBL" id="JAOTPL010000005">
    <property type="protein sequence ID" value="MCU7693983.1"/>
    <property type="molecule type" value="Genomic_DNA"/>
</dbReference>
<reference evidence="1" key="1">
    <citation type="submission" date="2022-10" db="EMBL/GenBank/DDBJ databases">
        <authorList>
            <person name="Kim H.S."/>
            <person name="Kim J.-S."/>
            <person name="Suh M.K."/>
            <person name="Eom M.K."/>
            <person name="Lee J.-S."/>
        </authorList>
    </citation>
    <scope>NUCLEOTIDE SEQUENCE</scope>
    <source>
        <strain evidence="1">LIP-5</strain>
    </source>
</reference>